<dbReference type="PANTHER" id="PTHR47504">
    <property type="entry name" value="RIGHT ORIGIN-BINDING PROTEIN"/>
    <property type="match status" value="1"/>
</dbReference>
<evidence type="ECO:0000313" key="4">
    <source>
        <dbReference type="Proteomes" id="UP000008803"/>
    </source>
</evidence>
<protein>
    <submittedName>
        <fullName evidence="3">AraC-type DNA-binding domain-containing proteins</fullName>
    </submittedName>
</protein>
<evidence type="ECO:0000256" key="1">
    <source>
        <dbReference type="ARBA" id="ARBA00023125"/>
    </source>
</evidence>
<organism evidence="3 4">
    <name type="scientific">[Eubacterium] siraeum 70/3</name>
    <dbReference type="NCBI Taxonomy" id="657319"/>
    <lineage>
        <taxon>Bacteria</taxon>
        <taxon>Bacillati</taxon>
        <taxon>Bacillota</taxon>
        <taxon>Clostridia</taxon>
        <taxon>Eubacteriales</taxon>
        <taxon>Oscillospiraceae</taxon>
        <taxon>Oscillospiraceae incertae sedis</taxon>
    </lineage>
</organism>
<dbReference type="Gene3D" id="1.10.10.60">
    <property type="entry name" value="Homeodomain-like"/>
    <property type="match status" value="1"/>
</dbReference>
<dbReference type="InterPro" id="IPR050959">
    <property type="entry name" value="MarA-like"/>
</dbReference>
<dbReference type="EMBL" id="FP929044">
    <property type="protein sequence ID" value="CBK97316.1"/>
    <property type="molecule type" value="Genomic_DNA"/>
</dbReference>
<dbReference type="BioCyc" id="ESIR657319:G136K-1975-MONOMER"/>
<dbReference type="InterPro" id="IPR018060">
    <property type="entry name" value="HTH_AraC"/>
</dbReference>
<dbReference type="PANTHER" id="PTHR47504:SF5">
    <property type="entry name" value="RIGHT ORIGIN-BINDING PROTEIN"/>
    <property type="match status" value="1"/>
</dbReference>
<keyword evidence="1 3" id="KW-0238">DNA-binding</keyword>
<dbReference type="GO" id="GO:0043565">
    <property type="term" value="F:sequence-specific DNA binding"/>
    <property type="evidence" value="ECO:0007669"/>
    <property type="project" value="InterPro"/>
</dbReference>
<dbReference type="PROSITE" id="PS01124">
    <property type="entry name" value="HTH_ARAC_FAMILY_2"/>
    <property type="match status" value="1"/>
</dbReference>
<dbReference type="AlphaFoldDB" id="D4JW47"/>
<dbReference type="SMART" id="SM00342">
    <property type="entry name" value="HTH_ARAC"/>
    <property type="match status" value="1"/>
</dbReference>
<name>D4JW47_9FIRM</name>
<dbReference type="HOGENOM" id="CLU_2011816_0_0_9"/>
<gene>
    <name evidence="3" type="ORF">EUS_23330</name>
</gene>
<dbReference type="Proteomes" id="UP000008803">
    <property type="component" value="Chromosome"/>
</dbReference>
<dbReference type="GO" id="GO:0003700">
    <property type="term" value="F:DNA-binding transcription factor activity"/>
    <property type="evidence" value="ECO:0007669"/>
    <property type="project" value="InterPro"/>
</dbReference>
<evidence type="ECO:0000259" key="2">
    <source>
        <dbReference type="PROSITE" id="PS01124"/>
    </source>
</evidence>
<sequence length="123" mass="14389">MNTVEKMEESCTGEKQMNGINEWYMNIQNIVDDIDRCIRSGEDEKLTLGRLSQTLGYSEYYVSRKFGEISGMKLRDYMRYRRLAFALRKLRDTDKGILDTGLILCYIIDTKRGKRQTVAPNRS</sequence>
<feature type="domain" description="HTH araC/xylS-type" evidence="2">
    <location>
        <begin position="32"/>
        <end position="99"/>
    </location>
</feature>
<dbReference type="PATRIC" id="fig|657319.3.peg.115"/>
<dbReference type="KEGG" id="esu:EUS_23330"/>
<evidence type="ECO:0000313" key="3">
    <source>
        <dbReference type="EMBL" id="CBK97316.1"/>
    </source>
</evidence>
<proteinExistence type="predicted"/>
<reference evidence="3 4" key="1">
    <citation type="submission" date="2010-03" db="EMBL/GenBank/DDBJ databases">
        <title>The genome sequence of Eubacterium siraeum 70/3.</title>
        <authorList>
            <consortium name="metaHIT consortium -- http://www.metahit.eu/"/>
            <person name="Pajon A."/>
            <person name="Turner K."/>
            <person name="Parkhill J."/>
            <person name="Duncan S."/>
            <person name="Flint H."/>
        </authorList>
    </citation>
    <scope>NUCLEOTIDE SEQUENCE [LARGE SCALE GENOMIC DNA]</scope>
    <source>
        <strain evidence="3 4">70/3</strain>
    </source>
</reference>
<reference evidence="3 4" key="2">
    <citation type="submission" date="2010-03" db="EMBL/GenBank/DDBJ databases">
        <authorList>
            <person name="Pajon A."/>
        </authorList>
    </citation>
    <scope>NUCLEOTIDE SEQUENCE [LARGE SCALE GENOMIC DNA]</scope>
    <source>
        <strain evidence="3 4">70/3</strain>
    </source>
</reference>
<accession>D4JW47</accession>